<sequence>MLKIKNQFKIISIYLFMFIGLLFINMNQVMASPKKEDRGKNVATSKEKETLTKEEVKRFFEYHKTFETYSDEDKIKIIEKITDPEVSKLLDEYNEKKRKSSKEESSSSKKPDNSKK</sequence>
<gene>
    <name evidence="3" type="ORF">MBSPM3_v1c1080</name>
</gene>
<name>A0ABM6DLD7_9MOLU</name>
<evidence type="ECO:0000313" key="3">
    <source>
        <dbReference type="EMBL" id="AOF54642.1"/>
    </source>
</evidence>
<dbReference type="Proteomes" id="UP000224287">
    <property type="component" value="Chromosome"/>
</dbReference>
<accession>A0ABM6DLD7</accession>
<organism evidence="3 4">
    <name type="scientific">Maize bushy stunt phytoplasma</name>
    <dbReference type="NCBI Taxonomy" id="202462"/>
    <lineage>
        <taxon>Bacteria</taxon>
        <taxon>Bacillati</taxon>
        <taxon>Mycoplasmatota</taxon>
        <taxon>Mollicutes</taxon>
        <taxon>Acholeplasmatales</taxon>
        <taxon>Acholeplasmataceae</taxon>
        <taxon>Candidatus Phytoplasma</taxon>
        <taxon>16SrI (Aster yellows group)</taxon>
    </lineage>
</organism>
<feature type="domain" description="Sequence-variable mosaic (SVM) signal sequence" evidence="2">
    <location>
        <begin position="1"/>
        <end position="31"/>
    </location>
</feature>
<dbReference type="EMBL" id="CP015149">
    <property type="protein sequence ID" value="AOF54642.1"/>
    <property type="molecule type" value="Genomic_DNA"/>
</dbReference>
<evidence type="ECO:0000259" key="2">
    <source>
        <dbReference type="Pfam" id="PF12113"/>
    </source>
</evidence>
<dbReference type="RefSeq" id="WP_069028078.1">
    <property type="nucleotide sequence ID" value="NZ_CP015149.1"/>
</dbReference>
<reference evidence="3" key="1">
    <citation type="submission" date="2016-04" db="EMBL/GenBank/DDBJ databases">
        <title>Complete genome sequence of maize bushy stunt phytoplasma M3.</title>
        <authorList>
            <person name="Orlovskis Z."/>
            <person name="Canale M.C."/>
            <person name="Haryono M."/>
            <person name="Lopes J.R.S."/>
            <person name="Kuo C.-H."/>
            <person name="Hogenhout S.A."/>
        </authorList>
    </citation>
    <scope>NUCLEOTIDE SEQUENCE [LARGE SCALE GENOMIC DNA]</scope>
    <source>
        <strain evidence="3">M3</strain>
    </source>
</reference>
<feature type="region of interest" description="Disordered" evidence="1">
    <location>
        <begin position="92"/>
        <end position="116"/>
    </location>
</feature>
<proteinExistence type="predicted"/>
<keyword evidence="4" id="KW-1185">Reference proteome</keyword>
<dbReference type="InterPro" id="IPR021970">
    <property type="entry name" value="SVM_signal"/>
</dbReference>
<dbReference type="Pfam" id="PF12113">
    <property type="entry name" value="SVM_signal"/>
    <property type="match status" value="1"/>
</dbReference>
<evidence type="ECO:0000313" key="4">
    <source>
        <dbReference type="Proteomes" id="UP000224287"/>
    </source>
</evidence>
<protein>
    <submittedName>
        <fullName evidence="3">Effector, AYWB SAP11-like protein</fullName>
    </submittedName>
</protein>
<evidence type="ECO:0000256" key="1">
    <source>
        <dbReference type="SAM" id="MobiDB-lite"/>
    </source>
</evidence>